<dbReference type="InterPro" id="IPR013563">
    <property type="entry name" value="Oligopep_ABC_C"/>
</dbReference>
<dbReference type="Proteomes" id="UP000199103">
    <property type="component" value="Chromosome I"/>
</dbReference>
<dbReference type="Pfam" id="PF00005">
    <property type="entry name" value="ABC_tran"/>
    <property type="match status" value="1"/>
</dbReference>
<dbReference type="GO" id="GO:0016887">
    <property type="term" value="F:ATP hydrolysis activity"/>
    <property type="evidence" value="ECO:0007669"/>
    <property type="project" value="InterPro"/>
</dbReference>
<name>A0A1H1WY78_9ACTN</name>
<accession>A0A1H1WY78</accession>
<dbReference type="AlphaFoldDB" id="A0A1H1WY78"/>
<evidence type="ECO:0000259" key="5">
    <source>
        <dbReference type="PROSITE" id="PS50893"/>
    </source>
</evidence>
<dbReference type="GO" id="GO:0015833">
    <property type="term" value="P:peptide transport"/>
    <property type="evidence" value="ECO:0007669"/>
    <property type="project" value="InterPro"/>
</dbReference>
<dbReference type="NCBIfam" id="TIGR01727">
    <property type="entry name" value="oligo_HPY"/>
    <property type="match status" value="1"/>
</dbReference>
<proteinExistence type="inferred from homology"/>
<organism evidence="6 7">
    <name type="scientific">Microlunatus soli</name>
    <dbReference type="NCBI Taxonomy" id="630515"/>
    <lineage>
        <taxon>Bacteria</taxon>
        <taxon>Bacillati</taxon>
        <taxon>Actinomycetota</taxon>
        <taxon>Actinomycetes</taxon>
        <taxon>Propionibacteriales</taxon>
        <taxon>Propionibacteriaceae</taxon>
        <taxon>Microlunatus</taxon>
    </lineage>
</organism>
<dbReference type="InterPro" id="IPR017871">
    <property type="entry name" value="ABC_transporter-like_CS"/>
</dbReference>
<evidence type="ECO:0000256" key="1">
    <source>
        <dbReference type="ARBA" id="ARBA00005417"/>
    </source>
</evidence>
<dbReference type="OrthoDB" id="5357528at2"/>
<dbReference type="SMART" id="SM00382">
    <property type="entry name" value="AAA"/>
    <property type="match status" value="1"/>
</dbReference>
<evidence type="ECO:0000313" key="6">
    <source>
        <dbReference type="EMBL" id="SDT01326.1"/>
    </source>
</evidence>
<feature type="domain" description="ABC transporter" evidence="5">
    <location>
        <begin position="4"/>
        <end position="251"/>
    </location>
</feature>
<evidence type="ECO:0000256" key="3">
    <source>
        <dbReference type="ARBA" id="ARBA00022741"/>
    </source>
</evidence>
<keyword evidence="2" id="KW-0813">Transport</keyword>
<keyword evidence="4 6" id="KW-0067">ATP-binding</keyword>
<dbReference type="GO" id="GO:0055085">
    <property type="term" value="P:transmembrane transport"/>
    <property type="evidence" value="ECO:0007669"/>
    <property type="project" value="UniProtKB-ARBA"/>
</dbReference>
<dbReference type="Gene3D" id="3.40.50.300">
    <property type="entry name" value="P-loop containing nucleotide triphosphate hydrolases"/>
    <property type="match status" value="1"/>
</dbReference>
<dbReference type="PANTHER" id="PTHR43776:SF7">
    <property type="entry name" value="D,D-DIPEPTIDE TRANSPORT ATP-BINDING PROTEIN DDPF-RELATED"/>
    <property type="match status" value="1"/>
</dbReference>
<sequence length="354" mass="39178">MSLLQVRNLTQYYPNSTAPLPALDDVSLEVAKDSVVAVVGESGCGKTTLGRIASGLLKPTEGEVIFDDQQVWKLPRSAWNGYRRRVQIIQQDPYASLNPGLTLMESLRPGLLRHKIVPRRQVTEEALRLLALVGLDDDEAFLRRFPHQLSGGQRQRFAIARAVSLRPDLIVADEPTSMLDVSVRVAILDLLLALQAEEGLAYVFISHDFGVVRYFTRGGRIVVMFFGQVVEEGPAEQIIGRPRHPYSFQLLEAIPVPDPRTVRARARQIDEADLEDRVDQPPSLTGCIFANRCPFADDACRSTRPPLIEVAPGHRAACLYPERVPDLPDAVRTVVEPGAADVEIDEGLATAHNR</sequence>
<dbReference type="GO" id="GO:0005524">
    <property type="term" value="F:ATP binding"/>
    <property type="evidence" value="ECO:0007669"/>
    <property type="project" value="UniProtKB-KW"/>
</dbReference>
<evidence type="ECO:0000256" key="2">
    <source>
        <dbReference type="ARBA" id="ARBA00022448"/>
    </source>
</evidence>
<dbReference type="PANTHER" id="PTHR43776">
    <property type="entry name" value="TRANSPORT ATP-BINDING PROTEIN"/>
    <property type="match status" value="1"/>
</dbReference>
<keyword evidence="7" id="KW-1185">Reference proteome</keyword>
<dbReference type="EMBL" id="LT629772">
    <property type="protein sequence ID" value="SDT01326.1"/>
    <property type="molecule type" value="Genomic_DNA"/>
</dbReference>
<dbReference type="PROSITE" id="PS50893">
    <property type="entry name" value="ABC_TRANSPORTER_2"/>
    <property type="match status" value="1"/>
</dbReference>
<gene>
    <name evidence="6" type="ORF">SAMN04489812_3831</name>
</gene>
<protein>
    <submittedName>
        <fullName evidence="6">Peptide/nickel transport system ATP-binding protein</fullName>
    </submittedName>
</protein>
<dbReference type="InterPro" id="IPR027417">
    <property type="entry name" value="P-loop_NTPase"/>
</dbReference>
<dbReference type="Pfam" id="PF08352">
    <property type="entry name" value="oligo_HPY"/>
    <property type="match status" value="1"/>
</dbReference>
<dbReference type="SUPFAM" id="SSF52540">
    <property type="entry name" value="P-loop containing nucleoside triphosphate hydrolases"/>
    <property type="match status" value="1"/>
</dbReference>
<reference evidence="6 7" key="1">
    <citation type="submission" date="2016-10" db="EMBL/GenBank/DDBJ databases">
        <authorList>
            <person name="de Groot N.N."/>
        </authorList>
    </citation>
    <scope>NUCLEOTIDE SEQUENCE [LARGE SCALE GENOMIC DNA]</scope>
    <source>
        <strain evidence="6 7">DSM 21800</strain>
    </source>
</reference>
<keyword evidence="3" id="KW-0547">Nucleotide-binding</keyword>
<dbReference type="InterPro" id="IPR003593">
    <property type="entry name" value="AAA+_ATPase"/>
</dbReference>
<dbReference type="STRING" id="630515.SAMN04489812_3831"/>
<dbReference type="InterPro" id="IPR003439">
    <property type="entry name" value="ABC_transporter-like_ATP-bd"/>
</dbReference>
<dbReference type="PROSITE" id="PS00211">
    <property type="entry name" value="ABC_TRANSPORTER_1"/>
    <property type="match status" value="1"/>
</dbReference>
<dbReference type="RefSeq" id="WP_091527040.1">
    <property type="nucleotide sequence ID" value="NZ_LT629772.1"/>
</dbReference>
<dbReference type="CDD" id="cd03257">
    <property type="entry name" value="ABC_NikE_OppD_transporters"/>
    <property type="match status" value="1"/>
</dbReference>
<comment type="similarity">
    <text evidence="1">Belongs to the ABC transporter superfamily.</text>
</comment>
<evidence type="ECO:0000313" key="7">
    <source>
        <dbReference type="Proteomes" id="UP000199103"/>
    </source>
</evidence>
<evidence type="ECO:0000256" key="4">
    <source>
        <dbReference type="ARBA" id="ARBA00022840"/>
    </source>
</evidence>
<dbReference type="InterPro" id="IPR050319">
    <property type="entry name" value="ABC_transp_ATP-bind"/>
</dbReference>